<protein>
    <submittedName>
        <fullName evidence="1">Uncharacterized protein</fullName>
    </submittedName>
</protein>
<dbReference type="EMBL" id="CADCTX010000529">
    <property type="protein sequence ID" value="CAA9325969.1"/>
    <property type="molecule type" value="Genomic_DNA"/>
</dbReference>
<accession>A0A6J4LDF2</accession>
<gene>
    <name evidence="1" type="ORF">AVDCRST_MAG40-1695</name>
</gene>
<sequence length="55" mass="6143">MREPLSLAVIAAVVVLCAWAYPELNAWTYRRRIRRDDAESAKLADTSEPGADRAP</sequence>
<name>A0A6J4LDF2_9BACT</name>
<evidence type="ECO:0000313" key="1">
    <source>
        <dbReference type="EMBL" id="CAA9325969.1"/>
    </source>
</evidence>
<reference evidence="1" key="1">
    <citation type="submission" date="2020-02" db="EMBL/GenBank/DDBJ databases">
        <authorList>
            <person name="Meier V. D."/>
        </authorList>
    </citation>
    <scope>NUCLEOTIDE SEQUENCE</scope>
    <source>
        <strain evidence="1">AVDCRST_MAG40</strain>
    </source>
</reference>
<proteinExistence type="predicted"/>
<organism evidence="1">
    <name type="scientific">uncultured Gemmatimonadaceae bacterium</name>
    <dbReference type="NCBI Taxonomy" id="246130"/>
    <lineage>
        <taxon>Bacteria</taxon>
        <taxon>Pseudomonadati</taxon>
        <taxon>Gemmatimonadota</taxon>
        <taxon>Gemmatimonadia</taxon>
        <taxon>Gemmatimonadales</taxon>
        <taxon>Gemmatimonadaceae</taxon>
        <taxon>environmental samples</taxon>
    </lineage>
</organism>
<dbReference type="AlphaFoldDB" id="A0A6J4LDF2"/>